<proteinExistence type="predicted"/>
<sequence length="143" mass="15342">MLILALLGACAPKPLELDENQAGDLAWQALRPNTSSGDRAAWQISLIEQVSGAEIAENFNAEPAAGGCVPGPALPANREIAAQGTYWYVQFQPVPATPEPVDAETISPTAPPRIPEPFLYRADLLIEADSGKVIARRLYCVIY</sequence>
<dbReference type="AlphaFoldDB" id="A0A0P6Y8V8"/>
<evidence type="ECO:0000313" key="2">
    <source>
        <dbReference type="Proteomes" id="UP000050514"/>
    </source>
</evidence>
<keyword evidence="2" id="KW-1185">Reference proteome</keyword>
<dbReference type="STRING" id="360411.AC812_01735"/>
<name>A0A0P6Y8V8_9CHLR</name>
<evidence type="ECO:0000313" key="1">
    <source>
        <dbReference type="EMBL" id="KPL78165.1"/>
    </source>
</evidence>
<gene>
    <name evidence="1" type="ORF">AC812_01735</name>
</gene>
<dbReference type="Proteomes" id="UP000050514">
    <property type="component" value="Unassembled WGS sequence"/>
</dbReference>
<dbReference type="EMBL" id="LGHJ01000006">
    <property type="protein sequence ID" value="KPL78165.1"/>
    <property type="molecule type" value="Genomic_DNA"/>
</dbReference>
<accession>A0A0P6Y8V8</accession>
<comment type="caution">
    <text evidence="1">The sequence shown here is derived from an EMBL/GenBank/DDBJ whole genome shotgun (WGS) entry which is preliminary data.</text>
</comment>
<organism evidence="1 2">
    <name type="scientific">Bellilinea caldifistulae</name>
    <dbReference type="NCBI Taxonomy" id="360411"/>
    <lineage>
        <taxon>Bacteria</taxon>
        <taxon>Bacillati</taxon>
        <taxon>Chloroflexota</taxon>
        <taxon>Anaerolineae</taxon>
        <taxon>Anaerolineales</taxon>
        <taxon>Anaerolineaceae</taxon>
        <taxon>Bellilinea</taxon>
    </lineage>
</organism>
<reference evidence="1 2" key="1">
    <citation type="submission" date="2015-07" db="EMBL/GenBank/DDBJ databases">
        <title>Draft genome of Bellilinea caldifistulae DSM 17877.</title>
        <authorList>
            <person name="Hemp J."/>
            <person name="Ward L.M."/>
            <person name="Pace L.A."/>
            <person name="Fischer W.W."/>
        </authorList>
    </citation>
    <scope>NUCLEOTIDE SEQUENCE [LARGE SCALE GENOMIC DNA]</scope>
    <source>
        <strain evidence="1 2">GOMI-1</strain>
    </source>
</reference>
<protein>
    <submittedName>
        <fullName evidence="1">Uncharacterized protein</fullName>
    </submittedName>
</protein>